<evidence type="ECO:0000313" key="7">
    <source>
        <dbReference type="Proteomes" id="UP000014500"/>
    </source>
</evidence>
<feature type="compositionally biased region" description="Polar residues" evidence="4">
    <location>
        <begin position="147"/>
        <end position="163"/>
    </location>
</feature>
<name>T1JDB5_STRMM</name>
<dbReference type="GO" id="GO:0005737">
    <property type="term" value="C:cytoplasm"/>
    <property type="evidence" value="ECO:0007669"/>
    <property type="project" value="UniProtKB-SubCell"/>
</dbReference>
<dbReference type="CDD" id="cd04458">
    <property type="entry name" value="CSP_CDS"/>
    <property type="match status" value="1"/>
</dbReference>
<dbReference type="InterPro" id="IPR011129">
    <property type="entry name" value="CSD"/>
</dbReference>
<dbReference type="PROSITE" id="PS51857">
    <property type="entry name" value="CSD_2"/>
    <property type="match status" value="1"/>
</dbReference>
<reference evidence="7" key="1">
    <citation type="submission" date="2011-05" db="EMBL/GenBank/DDBJ databases">
        <authorList>
            <person name="Richards S.R."/>
            <person name="Qu J."/>
            <person name="Jiang H."/>
            <person name="Jhangiani S.N."/>
            <person name="Agravi P."/>
            <person name="Goodspeed R."/>
            <person name="Gross S."/>
            <person name="Mandapat C."/>
            <person name="Jackson L."/>
            <person name="Mathew T."/>
            <person name="Pu L."/>
            <person name="Thornton R."/>
            <person name="Saada N."/>
            <person name="Wilczek-Boney K.B."/>
            <person name="Lee S."/>
            <person name="Kovar C."/>
            <person name="Wu Y."/>
            <person name="Scherer S.E."/>
            <person name="Worley K.C."/>
            <person name="Muzny D.M."/>
            <person name="Gibbs R."/>
        </authorList>
    </citation>
    <scope>NUCLEOTIDE SEQUENCE</scope>
    <source>
        <strain evidence="7">Brora</strain>
    </source>
</reference>
<evidence type="ECO:0000256" key="4">
    <source>
        <dbReference type="SAM" id="MobiDB-lite"/>
    </source>
</evidence>
<dbReference type="GO" id="GO:0005634">
    <property type="term" value="C:nucleus"/>
    <property type="evidence" value="ECO:0007669"/>
    <property type="project" value="TreeGrafter"/>
</dbReference>
<evidence type="ECO:0000259" key="5">
    <source>
        <dbReference type="PROSITE" id="PS51857"/>
    </source>
</evidence>
<dbReference type="AlphaFoldDB" id="T1JDB5"/>
<dbReference type="InterPro" id="IPR036875">
    <property type="entry name" value="Znf_CCHC_sf"/>
</dbReference>
<dbReference type="GO" id="GO:0031054">
    <property type="term" value="P:pre-miRNA processing"/>
    <property type="evidence" value="ECO:0007669"/>
    <property type="project" value="TreeGrafter"/>
</dbReference>
<dbReference type="SUPFAM" id="SSF57756">
    <property type="entry name" value="Retrovirus zinc finger-like domains"/>
    <property type="match status" value="1"/>
</dbReference>
<dbReference type="SMART" id="SM00357">
    <property type="entry name" value="CSP"/>
    <property type="match status" value="1"/>
</dbReference>
<evidence type="ECO:0000256" key="1">
    <source>
        <dbReference type="ARBA" id="ARBA00004496"/>
    </source>
</evidence>
<dbReference type="InterPro" id="IPR002059">
    <property type="entry name" value="CSP_DNA-bd"/>
</dbReference>
<reference evidence="6" key="2">
    <citation type="submission" date="2015-02" db="UniProtKB">
        <authorList>
            <consortium name="EnsemblMetazoa"/>
        </authorList>
    </citation>
    <scope>IDENTIFICATION</scope>
</reference>
<dbReference type="EMBL" id="JH432102">
    <property type="status" value="NOT_ANNOTATED_CDS"/>
    <property type="molecule type" value="Genomic_DNA"/>
</dbReference>
<dbReference type="Gene3D" id="2.40.50.140">
    <property type="entry name" value="Nucleic acid-binding proteins"/>
    <property type="match status" value="1"/>
</dbReference>
<feature type="region of interest" description="Disordered" evidence="4">
    <location>
        <begin position="140"/>
        <end position="188"/>
    </location>
</feature>
<dbReference type="SMART" id="SM00343">
    <property type="entry name" value="ZnF_C2HC"/>
    <property type="match status" value="2"/>
</dbReference>
<dbReference type="STRING" id="126957.T1JDB5"/>
<protein>
    <recommendedName>
        <fullName evidence="5">CSD domain-containing protein</fullName>
    </recommendedName>
</protein>
<accession>T1JDB5</accession>
<dbReference type="PANTHER" id="PTHR46109">
    <property type="entry name" value="PROTEIN LIN-28"/>
    <property type="match status" value="1"/>
</dbReference>
<dbReference type="PANTHER" id="PTHR46109:SF1">
    <property type="entry name" value="PROTEIN LIN-28 HOMOLOG"/>
    <property type="match status" value="1"/>
</dbReference>
<sequence length="188" mass="20630">MAASYNGGSGRRRRGHCKWFNVAKGWGFITPDDGGQDVFVHQSVIQMSGFRSLGDDEEIEFECKSSGKGLEAILVTGPEGGDCQGSHRRPMSKKRFRKMRCYNCGEFANHIAAKCALGPQPKRCHLCKAVDHLIADCPQRDDKRKTSTSNGNSNIHSNTNGNGNDKEHLETTVTSNSKSTKHDATNDS</sequence>
<dbReference type="InterPro" id="IPR051373">
    <property type="entry name" value="Lin-28_RNA-binding"/>
</dbReference>
<dbReference type="Proteomes" id="UP000014500">
    <property type="component" value="Unassembled WGS sequence"/>
</dbReference>
<keyword evidence="7" id="KW-1185">Reference proteome</keyword>
<dbReference type="InterPro" id="IPR012340">
    <property type="entry name" value="NA-bd_OB-fold"/>
</dbReference>
<dbReference type="GO" id="GO:0008270">
    <property type="term" value="F:zinc ion binding"/>
    <property type="evidence" value="ECO:0007669"/>
    <property type="project" value="InterPro"/>
</dbReference>
<dbReference type="PhylomeDB" id="T1JDB5"/>
<dbReference type="eggNOG" id="KOG3070">
    <property type="taxonomic scope" value="Eukaryota"/>
</dbReference>
<organism evidence="6 7">
    <name type="scientific">Strigamia maritima</name>
    <name type="common">European centipede</name>
    <name type="synonym">Geophilus maritimus</name>
    <dbReference type="NCBI Taxonomy" id="126957"/>
    <lineage>
        <taxon>Eukaryota</taxon>
        <taxon>Metazoa</taxon>
        <taxon>Ecdysozoa</taxon>
        <taxon>Arthropoda</taxon>
        <taxon>Myriapoda</taxon>
        <taxon>Chilopoda</taxon>
        <taxon>Pleurostigmophora</taxon>
        <taxon>Geophilomorpha</taxon>
        <taxon>Linotaeniidae</taxon>
        <taxon>Strigamia</taxon>
    </lineage>
</organism>
<evidence type="ECO:0000256" key="3">
    <source>
        <dbReference type="ARBA" id="ARBA00022490"/>
    </source>
</evidence>
<dbReference type="HOGENOM" id="CLU_089169_4_0_1"/>
<dbReference type="PRINTS" id="PR00050">
    <property type="entry name" value="COLDSHOCK"/>
</dbReference>
<dbReference type="InterPro" id="IPR001878">
    <property type="entry name" value="Znf_CCHC"/>
</dbReference>
<feature type="domain" description="CSD" evidence="5">
    <location>
        <begin position="12"/>
        <end position="77"/>
    </location>
</feature>
<dbReference type="EnsemblMetazoa" id="SMAR011791-RA">
    <property type="protein sequence ID" value="SMAR011791-PA"/>
    <property type="gene ID" value="SMAR011791"/>
</dbReference>
<dbReference type="OMA" id="KACYGCH"/>
<comment type="similarity">
    <text evidence="2">Belongs to the lin-28 family.</text>
</comment>
<proteinExistence type="inferred from homology"/>
<evidence type="ECO:0000313" key="6">
    <source>
        <dbReference type="EnsemblMetazoa" id="SMAR011791-PA"/>
    </source>
</evidence>
<dbReference type="Gene3D" id="4.10.60.10">
    <property type="entry name" value="Zinc finger, CCHC-type"/>
    <property type="match status" value="1"/>
</dbReference>
<dbReference type="Pfam" id="PF00313">
    <property type="entry name" value="CSD"/>
    <property type="match status" value="1"/>
</dbReference>
<dbReference type="GO" id="GO:0003729">
    <property type="term" value="F:mRNA binding"/>
    <property type="evidence" value="ECO:0007669"/>
    <property type="project" value="TreeGrafter"/>
</dbReference>
<evidence type="ECO:0000256" key="2">
    <source>
        <dbReference type="ARBA" id="ARBA00008840"/>
    </source>
</evidence>
<comment type="subcellular location">
    <subcellularLocation>
        <location evidence="1">Cytoplasm</location>
    </subcellularLocation>
</comment>
<keyword evidence="3" id="KW-0963">Cytoplasm</keyword>
<dbReference type="SUPFAM" id="SSF50249">
    <property type="entry name" value="Nucleic acid-binding proteins"/>
    <property type="match status" value="1"/>
</dbReference>